<evidence type="ECO:0000313" key="2">
    <source>
        <dbReference type="Proteomes" id="UP001187192"/>
    </source>
</evidence>
<keyword evidence="2" id="KW-1185">Reference proteome</keyword>
<gene>
    <name evidence="1" type="ORF">TIFTF001_031406</name>
</gene>
<dbReference type="Proteomes" id="UP001187192">
    <property type="component" value="Unassembled WGS sequence"/>
</dbReference>
<evidence type="ECO:0000313" key="1">
    <source>
        <dbReference type="EMBL" id="GMN62317.1"/>
    </source>
</evidence>
<dbReference type="EMBL" id="BTGU01000127">
    <property type="protein sequence ID" value="GMN62317.1"/>
    <property type="molecule type" value="Genomic_DNA"/>
</dbReference>
<name>A0AA88J5F7_FICCA</name>
<comment type="caution">
    <text evidence="1">The sequence shown here is derived from an EMBL/GenBank/DDBJ whole genome shotgun (WGS) entry which is preliminary data.</text>
</comment>
<dbReference type="AlphaFoldDB" id="A0AA88J5F7"/>
<protein>
    <submittedName>
        <fullName evidence="1">Uncharacterized protein</fullName>
    </submittedName>
</protein>
<accession>A0AA88J5F7</accession>
<reference evidence="1" key="1">
    <citation type="submission" date="2023-07" db="EMBL/GenBank/DDBJ databases">
        <title>draft genome sequence of fig (Ficus carica).</title>
        <authorList>
            <person name="Takahashi T."/>
            <person name="Nishimura K."/>
        </authorList>
    </citation>
    <scope>NUCLEOTIDE SEQUENCE</scope>
</reference>
<sequence length="84" mass="8911">MAEFVHGVGIGTKTGGSRSRVRWDCAKFISKSDPSSKPMLGLGVGIGSRSGIGGLGWGWDHGRSLSHEVVTGVGFDVWNPHYIN</sequence>
<proteinExistence type="predicted"/>
<organism evidence="1 2">
    <name type="scientific">Ficus carica</name>
    <name type="common">Common fig</name>
    <dbReference type="NCBI Taxonomy" id="3494"/>
    <lineage>
        <taxon>Eukaryota</taxon>
        <taxon>Viridiplantae</taxon>
        <taxon>Streptophyta</taxon>
        <taxon>Embryophyta</taxon>
        <taxon>Tracheophyta</taxon>
        <taxon>Spermatophyta</taxon>
        <taxon>Magnoliopsida</taxon>
        <taxon>eudicotyledons</taxon>
        <taxon>Gunneridae</taxon>
        <taxon>Pentapetalae</taxon>
        <taxon>rosids</taxon>
        <taxon>fabids</taxon>
        <taxon>Rosales</taxon>
        <taxon>Moraceae</taxon>
        <taxon>Ficeae</taxon>
        <taxon>Ficus</taxon>
    </lineage>
</organism>